<sequence length="538" mass="59298">MLTLQEHDPILNDVDDDDGMPPLVDNPNPSMTFTFFTDMTPITAFSSDPTIPFETVWDSPIPPEPPVETAEPLELQPAYNGGPERTSHNKKRDASYIPRPPNAFILFRSSFIKSQQVPEKVEGNHSTLSKIIGKYWKTLPREEREVWEAKAVVAQAEHRRRYPDWRFRPGANAHAKLKVKDGPANTRKRTSHAGRKGRAEAGVNKKNEDARCTIIVDLLTEGKTGVDLEDAVRKWEDSKGDTITDLNKAQVVEERKGDGDEALAVPKKEGVICEEFTSRNNGDQHSNSSHPRSQTPDAVDNRFKIPLTAMFRRSLSAPASHAPIESQSPSPTNACHGLLGSAFVSISYEAFEPQFSSSCNSSPYNVTDGQGHQQYDTTHAMFGEPIGDLSPLVLPSTLGEGAPARWNDPYNLLKTSTGAHLPPPVCTLRSPLEQPSAFYGLADLDETNVSAASPDEMQCSRPYNILMKDWSDPCMSPYTQSPIFNQFEGGHTLYDWCSGGDGEAMFVTMATPMEYATSELGGVELVRLHGGYSAAVKY</sequence>
<feature type="compositionally biased region" description="Basic and acidic residues" evidence="4">
    <location>
        <begin position="1"/>
        <end position="10"/>
    </location>
</feature>
<dbReference type="Pfam" id="PF00505">
    <property type="entry name" value="HMG_box"/>
    <property type="match status" value="1"/>
</dbReference>
<dbReference type="InterPro" id="IPR050140">
    <property type="entry name" value="SRY-related_HMG-box_TF-like"/>
</dbReference>
<dbReference type="GO" id="GO:0001228">
    <property type="term" value="F:DNA-binding transcription activator activity, RNA polymerase II-specific"/>
    <property type="evidence" value="ECO:0007669"/>
    <property type="project" value="TreeGrafter"/>
</dbReference>
<name>A0A0C3JVG2_PISTI</name>
<dbReference type="EMBL" id="KN831988">
    <property type="protein sequence ID" value="KIO01417.1"/>
    <property type="molecule type" value="Genomic_DNA"/>
</dbReference>
<feature type="region of interest" description="Disordered" evidence="4">
    <location>
        <begin position="1"/>
        <end position="21"/>
    </location>
</feature>
<dbReference type="InParanoid" id="A0A0C3JVG2"/>
<dbReference type="PANTHER" id="PTHR10270:SF161">
    <property type="entry name" value="SEX-DETERMINING REGION Y PROTEIN"/>
    <property type="match status" value="1"/>
</dbReference>
<dbReference type="GO" id="GO:0000978">
    <property type="term" value="F:RNA polymerase II cis-regulatory region sequence-specific DNA binding"/>
    <property type="evidence" value="ECO:0007669"/>
    <property type="project" value="TreeGrafter"/>
</dbReference>
<proteinExistence type="predicted"/>
<keyword evidence="2" id="KW-0804">Transcription</keyword>
<dbReference type="CDD" id="cd01389">
    <property type="entry name" value="HMG-box_ROX1-like"/>
    <property type="match status" value="1"/>
</dbReference>
<evidence type="ECO:0000313" key="6">
    <source>
        <dbReference type="EMBL" id="KIO01417.1"/>
    </source>
</evidence>
<dbReference type="Gene3D" id="1.10.30.10">
    <property type="entry name" value="High mobility group box domain"/>
    <property type="match status" value="1"/>
</dbReference>
<dbReference type="PANTHER" id="PTHR10270">
    <property type="entry name" value="SOX TRANSCRIPTION FACTOR"/>
    <property type="match status" value="1"/>
</dbReference>
<evidence type="ECO:0000256" key="2">
    <source>
        <dbReference type="ARBA" id="ARBA00023163"/>
    </source>
</evidence>
<feature type="compositionally biased region" description="Polar residues" evidence="4">
    <location>
        <begin position="278"/>
        <end position="296"/>
    </location>
</feature>
<feature type="region of interest" description="Disordered" evidence="4">
    <location>
        <begin position="277"/>
        <end position="298"/>
    </location>
</feature>
<dbReference type="Proteomes" id="UP000054217">
    <property type="component" value="Unassembled WGS sequence"/>
</dbReference>
<dbReference type="OrthoDB" id="6247875at2759"/>
<dbReference type="HOGENOM" id="CLU_025635_0_0_1"/>
<keyword evidence="1 3" id="KW-0238">DNA-binding</keyword>
<gene>
    <name evidence="6" type="ORF">M404DRAFT_1003113</name>
</gene>
<dbReference type="InterPro" id="IPR009071">
    <property type="entry name" value="HMG_box_dom"/>
</dbReference>
<dbReference type="InterPro" id="IPR036910">
    <property type="entry name" value="HMG_box_dom_sf"/>
</dbReference>
<evidence type="ECO:0000256" key="4">
    <source>
        <dbReference type="SAM" id="MobiDB-lite"/>
    </source>
</evidence>
<feature type="DNA-binding region" description="HMG box" evidence="3">
    <location>
        <begin position="97"/>
        <end position="166"/>
    </location>
</feature>
<feature type="compositionally biased region" description="Basic residues" evidence="4">
    <location>
        <begin position="186"/>
        <end position="196"/>
    </location>
</feature>
<evidence type="ECO:0000256" key="1">
    <source>
        <dbReference type="ARBA" id="ARBA00023125"/>
    </source>
</evidence>
<dbReference type="GO" id="GO:0030154">
    <property type="term" value="P:cell differentiation"/>
    <property type="evidence" value="ECO:0007669"/>
    <property type="project" value="TreeGrafter"/>
</dbReference>
<reference evidence="6 7" key="1">
    <citation type="submission" date="2014-04" db="EMBL/GenBank/DDBJ databases">
        <authorList>
            <consortium name="DOE Joint Genome Institute"/>
            <person name="Kuo A."/>
            <person name="Kohler A."/>
            <person name="Costa M.D."/>
            <person name="Nagy L.G."/>
            <person name="Floudas D."/>
            <person name="Copeland A."/>
            <person name="Barry K.W."/>
            <person name="Cichocki N."/>
            <person name="Veneault-Fourrey C."/>
            <person name="LaButti K."/>
            <person name="Lindquist E.A."/>
            <person name="Lipzen A."/>
            <person name="Lundell T."/>
            <person name="Morin E."/>
            <person name="Murat C."/>
            <person name="Sun H."/>
            <person name="Tunlid A."/>
            <person name="Henrissat B."/>
            <person name="Grigoriev I.V."/>
            <person name="Hibbett D.S."/>
            <person name="Martin F."/>
            <person name="Nordberg H.P."/>
            <person name="Cantor M.N."/>
            <person name="Hua S.X."/>
        </authorList>
    </citation>
    <scope>NUCLEOTIDE SEQUENCE [LARGE SCALE GENOMIC DNA]</scope>
    <source>
        <strain evidence="6 7">Marx 270</strain>
    </source>
</reference>
<keyword evidence="3" id="KW-0539">Nucleus</keyword>
<protein>
    <recommendedName>
        <fullName evidence="5">HMG box domain-containing protein</fullName>
    </recommendedName>
</protein>
<feature type="domain" description="HMG box" evidence="5">
    <location>
        <begin position="97"/>
        <end position="166"/>
    </location>
</feature>
<feature type="region of interest" description="Disordered" evidence="4">
    <location>
        <begin position="180"/>
        <end position="202"/>
    </location>
</feature>
<dbReference type="AlphaFoldDB" id="A0A0C3JVG2"/>
<reference evidence="7" key="2">
    <citation type="submission" date="2015-01" db="EMBL/GenBank/DDBJ databases">
        <title>Evolutionary Origins and Diversification of the Mycorrhizal Mutualists.</title>
        <authorList>
            <consortium name="DOE Joint Genome Institute"/>
            <consortium name="Mycorrhizal Genomics Consortium"/>
            <person name="Kohler A."/>
            <person name="Kuo A."/>
            <person name="Nagy L.G."/>
            <person name="Floudas D."/>
            <person name="Copeland A."/>
            <person name="Barry K.W."/>
            <person name="Cichocki N."/>
            <person name="Veneault-Fourrey C."/>
            <person name="LaButti K."/>
            <person name="Lindquist E.A."/>
            <person name="Lipzen A."/>
            <person name="Lundell T."/>
            <person name="Morin E."/>
            <person name="Murat C."/>
            <person name="Riley R."/>
            <person name="Ohm R."/>
            <person name="Sun H."/>
            <person name="Tunlid A."/>
            <person name="Henrissat B."/>
            <person name="Grigoriev I.V."/>
            <person name="Hibbett D.S."/>
            <person name="Martin F."/>
        </authorList>
    </citation>
    <scope>NUCLEOTIDE SEQUENCE [LARGE SCALE GENOMIC DNA]</scope>
    <source>
        <strain evidence="7">Marx 270</strain>
    </source>
</reference>
<accession>A0A0C3JVG2</accession>
<dbReference type="SUPFAM" id="SSF47095">
    <property type="entry name" value="HMG-box"/>
    <property type="match status" value="1"/>
</dbReference>
<dbReference type="STRING" id="870435.A0A0C3JVG2"/>
<dbReference type="SMART" id="SM00398">
    <property type="entry name" value="HMG"/>
    <property type="match status" value="1"/>
</dbReference>
<dbReference type="GO" id="GO:0005634">
    <property type="term" value="C:nucleus"/>
    <property type="evidence" value="ECO:0007669"/>
    <property type="project" value="UniProtKB-UniRule"/>
</dbReference>
<evidence type="ECO:0000259" key="5">
    <source>
        <dbReference type="PROSITE" id="PS50118"/>
    </source>
</evidence>
<keyword evidence="7" id="KW-1185">Reference proteome</keyword>
<feature type="region of interest" description="Disordered" evidence="4">
    <location>
        <begin position="75"/>
        <end position="95"/>
    </location>
</feature>
<organism evidence="6 7">
    <name type="scientific">Pisolithus tinctorius Marx 270</name>
    <dbReference type="NCBI Taxonomy" id="870435"/>
    <lineage>
        <taxon>Eukaryota</taxon>
        <taxon>Fungi</taxon>
        <taxon>Dikarya</taxon>
        <taxon>Basidiomycota</taxon>
        <taxon>Agaricomycotina</taxon>
        <taxon>Agaricomycetes</taxon>
        <taxon>Agaricomycetidae</taxon>
        <taxon>Boletales</taxon>
        <taxon>Sclerodermatineae</taxon>
        <taxon>Pisolithaceae</taxon>
        <taxon>Pisolithus</taxon>
    </lineage>
</organism>
<evidence type="ECO:0000313" key="7">
    <source>
        <dbReference type="Proteomes" id="UP000054217"/>
    </source>
</evidence>
<dbReference type="PROSITE" id="PS50118">
    <property type="entry name" value="HMG_BOX_2"/>
    <property type="match status" value="1"/>
</dbReference>
<evidence type="ECO:0000256" key="3">
    <source>
        <dbReference type="PROSITE-ProRule" id="PRU00267"/>
    </source>
</evidence>